<feature type="compositionally biased region" description="Basic and acidic residues" evidence="2">
    <location>
        <begin position="324"/>
        <end position="339"/>
    </location>
</feature>
<protein>
    <submittedName>
        <fullName evidence="3">Uncharacterized protein</fullName>
    </submittedName>
</protein>
<keyword evidence="1" id="KW-0175">Coiled coil</keyword>
<feature type="compositionally biased region" description="Acidic residues" evidence="2">
    <location>
        <begin position="656"/>
        <end position="665"/>
    </location>
</feature>
<keyword evidence="5" id="KW-1185">Reference proteome</keyword>
<feature type="region of interest" description="Disordered" evidence="2">
    <location>
        <begin position="281"/>
        <end position="372"/>
    </location>
</feature>
<feature type="compositionally biased region" description="Basic and acidic residues" evidence="2">
    <location>
        <begin position="579"/>
        <end position="597"/>
    </location>
</feature>
<proteinExistence type="predicted"/>
<reference evidence="4" key="2">
    <citation type="submission" date="2024-04" db="EMBL/GenBank/DDBJ databases">
        <authorList>
            <person name="Chen Y."/>
            <person name="Shah S."/>
            <person name="Dougan E. K."/>
            <person name="Thang M."/>
            <person name="Chan C."/>
        </authorList>
    </citation>
    <scope>NUCLEOTIDE SEQUENCE [LARGE SCALE GENOMIC DNA]</scope>
</reference>
<feature type="compositionally biased region" description="Basic residues" evidence="2">
    <location>
        <begin position="615"/>
        <end position="624"/>
    </location>
</feature>
<dbReference type="Proteomes" id="UP001152797">
    <property type="component" value="Unassembled WGS sequence"/>
</dbReference>
<dbReference type="AlphaFoldDB" id="A0A9P1CXI5"/>
<feature type="compositionally biased region" description="Basic residues" evidence="2">
    <location>
        <begin position="472"/>
        <end position="497"/>
    </location>
</feature>
<dbReference type="EMBL" id="CAMXCT010002638">
    <property type="protein sequence ID" value="CAI3999480.1"/>
    <property type="molecule type" value="Genomic_DNA"/>
</dbReference>
<gene>
    <name evidence="3" type="ORF">C1SCF055_LOCUS25673</name>
</gene>
<feature type="compositionally biased region" description="Basic and acidic residues" evidence="2">
    <location>
        <begin position="498"/>
        <end position="539"/>
    </location>
</feature>
<evidence type="ECO:0000313" key="4">
    <source>
        <dbReference type="EMBL" id="CAL1152855.1"/>
    </source>
</evidence>
<feature type="compositionally biased region" description="Polar residues" evidence="2">
    <location>
        <begin position="361"/>
        <end position="372"/>
    </location>
</feature>
<accession>A0A9P1CXI5</accession>
<evidence type="ECO:0000313" key="3">
    <source>
        <dbReference type="EMBL" id="CAI3999480.1"/>
    </source>
</evidence>
<feature type="compositionally biased region" description="Basic and acidic residues" evidence="2">
    <location>
        <begin position="446"/>
        <end position="458"/>
    </location>
</feature>
<evidence type="ECO:0000313" key="5">
    <source>
        <dbReference type="Proteomes" id="UP001152797"/>
    </source>
</evidence>
<feature type="compositionally biased region" description="Basic residues" evidence="2">
    <location>
        <begin position="552"/>
        <end position="563"/>
    </location>
</feature>
<evidence type="ECO:0000256" key="2">
    <source>
        <dbReference type="SAM" id="MobiDB-lite"/>
    </source>
</evidence>
<evidence type="ECO:0000256" key="1">
    <source>
        <dbReference type="SAM" id="Coils"/>
    </source>
</evidence>
<comment type="caution">
    <text evidence="3">The sequence shown here is derived from an EMBL/GenBank/DDBJ whole genome shotgun (WGS) entry which is preliminary data.</text>
</comment>
<feature type="region of interest" description="Disordered" evidence="2">
    <location>
        <begin position="174"/>
        <end position="213"/>
    </location>
</feature>
<name>A0A9P1CXI5_9DINO</name>
<sequence>MSATRSPKQPLPDTGRIALLKEFFKDFCEDESFTAQRRKVLRLRAGLTDKEKHKVPKFKFVILEGTDMSEREVESDHNFEVALGLCASFAEHPPTKKEFQAALTWCSLHYRLNPWKERHYHETWAEVEAGVVKSVLSYCLDRFQRNPGVRPGHERTEQLKQVVHERLKECDMLTPCGKKTPTRGRGMSKPKDAKADATKEATPNPDTMDTLPMPETQITTPSPVHQMRPLPSMSPPPILKPSSLLSIPTTFDGEKNKCEETAEEEKMTDDECLEVVDHGDEAINIESGEENVMSPNPKKEMEIDSQWRLQDDTMERCNAPSPPSEKKPEPETHAGKDSESFPAAKKAKITQQDSKAMPVQNPAQSEEPSTCAQHAKELEQAIDSDDEIRKGCFKDRKPLVEDVPEVPKELEETIAKAMLDEDLEQAQEADAEIRKAQLALRRLAKETTMEAEDPDRFYANEGGDGDDGPGKSRGRGRGKGRGKGGGRGKGKGGRGKKDKSSNEGSRKEDKPEEKNNEKKKDEEGRAANDDDGNVEKNKSLDGPPSPKSTPRVLRRTKSKRRGLLQKAKLVSPQSSKKRPPQEKTEYPDDGAELHEPEVAPEQEELPPTTTERATKNRRSRRAKKPKTEPADVPHKDDSEPQDHKEEDQTEPKPEGETPELEEAMQAEEKKRAMQLQARDYNWKLLAEIDDAMLSLPTTEQLGSAKSFTMDPPDNLPPHPKGWNRSKIQVLLLLSRSTAASFYIPLVAQDTLDLIALEKGMKFQANNAKSKGVSLAWNKFGGPKEAFNVAKLVAGWMMPSADAH</sequence>
<feature type="region of interest" description="Disordered" evidence="2">
    <location>
        <begin position="446"/>
        <end position="670"/>
    </location>
</feature>
<reference evidence="3" key="1">
    <citation type="submission" date="2022-10" db="EMBL/GenBank/DDBJ databases">
        <authorList>
            <person name="Chen Y."/>
            <person name="Dougan E. K."/>
            <person name="Chan C."/>
            <person name="Rhodes N."/>
            <person name="Thang M."/>
        </authorList>
    </citation>
    <scope>NUCLEOTIDE SEQUENCE</scope>
</reference>
<feature type="compositionally biased region" description="Basic and acidic residues" evidence="2">
    <location>
        <begin position="625"/>
        <end position="655"/>
    </location>
</feature>
<dbReference type="EMBL" id="CAMXCT030002638">
    <property type="protein sequence ID" value="CAL4786792.1"/>
    <property type="molecule type" value="Genomic_DNA"/>
</dbReference>
<dbReference type="EMBL" id="CAMXCT020002638">
    <property type="protein sequence ID" value="CAL1152855.1"/>
    <property type="molecule type" value="Genomic_DNA"/>
</dbReference>
<feature type="compositionally biased region" description="Basic and acidic residues" evidence="2">
    <location>
        <begin position="189"/>
        <end position="199"/>
    </location>
</feature>
<organism evidence="3">
    <name type="scientific">Cladocopium goreaui</name>
    <dbReference type="NCBI Taxonomy" id="2562237"/>
    <lineage>
        <taxon>Eukaryota</taxon>
        <taxon>Sar</taxon>
        <taxon>Alveolata</taxon>
        <taxon>Dinophyceae</taxon>
        <taxon>Suessiales</taxon>
        <taxon>Symbiodiniaceae</taxon>
        <taxon>Cladocopium</taxon>
    </lineage>
</organism>
<feature type="coiled-coil region" evidence="1">
    <location>
        <begin position="419"/>
        <end position="446"/>
    </location>
</feature>